<dbReference type="InterPro" id="IPR002035">
    <property type="entry name" value="VWF_A"/>
</dbReference>
<feature type="repeat" description="TPR" evidence="1">
    <location>
        <begin position="405"/>
        <end position="438"/>
    </location>
</feature>
<dbReference type="PANTHER" id="PTHR22550:SF14">
    <property type="entry name" value="VWFA DOMAIN-CONTAINING PROTEIN"/>
    <property type="match status" value="1"/>
</dbReference>
<evidence type="ECO:0000256" key="1">
    <source>
        <dbReference type="PROSITE-ProRule" id="PRU00339"/>
    </source>
</evidence>
<dbReference type="Pfam" id="PF00515">
    <property type="entry name" value="TPR_1"/>
    <property type="match status" value="1"/>
</dbReference>
<dbReference type="InterPro" id="IPR036465">
    <property type="entry name" value="vWFA_dom_sf"/>
</dbReference>
<dbReference type="InterPro" id="IPR011990">
    <property type="entry name" value="TPR-like_helical_dom_sf"/>
</dbReference>
<dbReference type="InterPro" id="IPR050768">
    <property type="entry name" value="UPF0353/GerABKA_families"/>
</dbReference>
<dbReference type="EMBL" id="CP109967">
    <property type="protein sequence ID" value="WAJ72082.1"/>
    <property type="molecule type" value="Genomic_DNA"/>
</dbReference>
<dbReference type="SUPFAM" id="SSF53300">
    <property type="entry name" value="vWA-like"/>
    <property type="match status" value="1"/>
</dbReference>
<name>A0ABY7ARB0_9ALTE</name>
<feature type="compositionally biased region" description="Polar residues" evidence="2">
    <location>
        <begin position="583"/>
        <end position="598"/>
    </location>
</feature>
<dbReference type="PROSITE" id="PS50293">
    <property type="entry name" value="TPR_REGION"/>
    <property type="match status" value="1"/>
</dbReference>
<organism evidence="5 6">
    <name type="scientific">Catenovulum adriaticum</name>
    <dbReference type="NCBI Taxonomy" id="2984846"/>
    <lineage>
        <taxon>Bacteria</taxon>
        <taxon>Pseudomonadati</taxon>
        <taxon>Pseudomonadota</taxon>
        <taxon>Gammaproteobacteria</taxon>
        <taxon>Alteromonadales</taxon>
        <taxon>Alteromonadaceae</taxon>
        <taxon>Catenovulum</taxon>
    </lineage>
</organism>
<feature type="region of interest" description="Disordered" evidence="2">
    <location>
        <begin position="637"/>
        <end position="656"/>
    </location>
</feature>
<dbReference type="Proteomes" id="UP001163726">
    <property type="component" value="Plasmid pCadTS8_2"/>
</dbReference>
<feature type="compositionally biased region" description="Basic and acidic residues" evidence="2">
    <location>
        <begin position="603"/>
        <end position="615"/>
    </location>
</feature>
<sequence>MADFHFLRPYWFFALIPLIAIIWSLRHIKLNSSGWLNILPNHLANHLLVGSEQKAPLPVLLIAITWLISVIALAGPTWQKQPQPVFEAQAGKVIVLDLSMSMRSDDIKPDRLTMARFKAIEIARQIKEGDLGLIAYAGDAFTISPLTPDNKNIINQIPSLSPEIMPVMGSNGLLAIDQAVELLSQAGYQQGDIFWLTDGIHSDEYSSIQKTIADTQYRLLTLGVGTQEGAPIKLQTGELLKDARGSIVVPKLHNNQLKQLSKINQGYYQDISAGDNDIETLISKMQSAEKIKQEQAKHKLGDQWQEAGPWFVLALLPLAAYAFRKGLIYLVLVGFLSVPTSFKVSANPLDNAFSTRDQQAYEALKSSNFEQASELAEDKKLKAAALFKQGQYEKAIEAYDNLNDADALYNKANAYANLGELDKAIETYEQALKQQPDFEKAKNNKALAEKLKQQQEQQQNSDQNSEQNSDQNSDQNSEQNNQGQQSQNSQEQNNDQNGQSQDQQNNSEQNQSSEQHSEQNSEQSQNQDQQNSQEQNNQSHRSAQDMAEQQEQEQQQTQSESESNEQNTDSAQQPQAQPAPSQNGEQNGKQSENEQVTAQPRELTPEQRAEQEKNEIYRQLLNKVEDDPSYLIRRKMQLEYEKRRRSNAPKGVTQPW</sequence>
<proteinExistence type="predicted"/>
<feature type="region of interest" description="Disordered" evidence="2">
    <location>
        <begin position="450"/>
        <end position="615"/>
    </location>
</feature>
<keyword evidence="1" id="KW-0802">TPR repeat</keyword>
<dbReference type="SMART" id="SM00327">
    <property type="entry name" value="VWA"/>
    <property type="match status" value="1"/>
</dbReference>
<dbReference type="Gene3D" id="3.40.50.410">
    <property type="entry name" value="von Willebrand factor, type A domain"/>
    <property type="match status" value="1"/>
</dbReference>
<feature type="compositionally biased region" description="Low complexity" evidence="2">
    <location>
        <begin position="552"/>
        <end position="582"/>
    </location>
</feature>
<keyword evidence="6" id="KW-1185">Reference proteome</keyword>
<feature type="domain" description="VWFA" evidence="4">
    <location>
        <begin position="91"/>
        <end position="271"/>
    </location>
</feature>
<protein>
    <submittedName>
        <fullName evidence="5">VWA domain-containing protein</fullName>
    </submittedName>
</protein>
<feature type="transmembrane region" description="Helical" evidence="3">
    <location>
        <begin position="6"/>
        <end position="25"/>
    </location>
</feature>
<dbReference type="Pfam" id="PF13519">
    <property type="entry name" value="VWA_2"/>
    <property type="match status" value="1"/>
</dbReference>
<dbReference type="SUPFAM" id="SSF48452">
    <property type="entry name" value="TPR-like"/>
    <property type="match status" value="1"/>
</dbReference>
<evidence type="ECO:0000313" key="5">
    <source>
        <dbReference type="EMBL" id="WAJ72082.1"/>
    </source>
</evidence>
<feature type="compositionally biased region" description="Low complexity" evidence="2">
    <location>
        <begin position="454"/>
        <end position="539"/>
    </location>
</feature>
<dbReference type="PANTHER" id="PTHR22550">
    <property type="entry name" value="SPORE GERMINATION PROTEIN"/>
    <property type="match status" value="1"/>
</dbReference>
<evidence type="ECO:0000313" key="6">
    <source>
        <dbReference type="Proteomes" id="UP001163726"/>
    </source>
</evidence>
<keyword evidence="5" id="KW-0614">Plasmid</keyword>
<evidence type="ECO:0000256" key="2">
    <source>
        <dbReference type="SAM" id="MobiDB-lite"/>
    </source>
</evidence>
<dbReference type="PROSITE" id="PS50234">
    <property type="entry name" value="VWFA"/>
    <property type="match status" value="1"/>
</dbReference>
<evidence type="ECO:0000256" key="3">
    <source>
        <dbReference type="SAM" id="Phobius"/>
    </source>
</evidence>
<evidence type="ECO:0000259" key="4">
    <source>
        <dbReference type="PROSITE" id="PS50234"/>
    </source>
</evidence>
<accession>A0ABY7ARB0</accession>
<feature type="transmembrane region" description="Helical" evidence="3">
    <location>
        <begin position="57"/>
        <end position="78"/>
    </location>
</feature>
<dbReference type="PROSITE" id="PS50005">
    <property type="entry name" value="TPR"/>
    <property type="match status" value="1"/>
</dbReference>
<gene>
    <name evidence="5" type="ORF">OLW01_17530</name>
</gene>
<dbReference type="InterPro" id="IPR019734">
    <property type="entry name" value="TPR_rpt"/>
</dbReference>
<keyword evidence="3" id="KW-0472">Membrane</keyword>
<geneLocation type="plasmid" evidence="5 6">
    <name>pCadTS8_2</name>
</geneLocation>
<keyword evidence="3" id="KW-1133">Transmembrane helix</keyword>
<dbReference type="SMART" id="SM00028">
    <property type="entry name" value="TPR"/>
    <property type="match status" value="2"/>
</dbReference>
<dbReference type="Gene3D" id="1.25.40.10">
    <property type="entry name" value="Tetratricopeptide repeat domain"/>
    <property type="match status" value="1"/>
</dbReference>
<dbReference type="RefSeq" id="WP_268076799.1">
    <property type="nucleotide sequence ID" value="NZ_CP109967.1"/>
</dbReference>
<keyword evidence="3" id="KW-0812">Transmembrane</keyword>
<reference evidence="5" key="1">
    <citation type="submission" date="2022-10" db="EMBL/GenBank/DDBJ databases">
        <title>Catenovulum adriacola sp. nov. isolated in the Harbour of Susak.</title>
        <authorList>
            <person name="Schoch T."/>
            <person name="Reich S.J."/>
            <person name="Stoeferle S."/>
            <person name="Flaiz M."/>
            <person name="Kazda M."/>
            <person name="Riedel C.U."/>
            <person name="Duerre P."/>
        </authorList>
    </citation>
    <scope>NUCLEOTIDE SEQUENCE</scope>
    <source>
        <strain evidence="5">TS8</strain>
        <plasmid evidence="5">pCadTS8_2</plasmid>
    </source>
</reference>